<dbReference type="Pfam" id="PF13733">
    <property type="entry name" value="Glyco_transf_7N"/>
    <property type="match status" value="1"/>
</dbReference>
<gene>
    <name evidence="12" type="ORF">PACLA_8A077313</name>
</gene>
<dbReference type="GO" id="GO:0005975">
    <property type="term" value="P:carbohydrate metabolic process"/>
    <property type="evidence" value="ECO:0007669"/>
    <property type="project" value="InterPro"/>
</dbReference>
<evidence type="ECO:0000256" key="7">
    <source>
        <dbReference type="ARBA" id="ARBA00022968"/>
    </source>
</evidence>
<evidence type="ECO:0000313" key="12">
    <source>
        <dbReference type="EMBL" id="CAB4009987.1"/>
    </source>
</evidence>
<dbReference type="EMBL" id="CACRXK020006643">
    <property type="protein sequence ID" value="CAB4009987.1"/>
    <property type="molecule type" value="Genomic_DNA"/>
</dbReference>
<protein>
    <recommendedName>
        <fullName evidence="11">Beta-1,4-galactosyltransferase</fullName>
        <ecNumber evidence="11">2.4.1.-</ecNumber>
    </recommendedName>
</protein>
<evidence type="ECO:0000313" key="13">
    <source>
        <dbReference type="Proteomes" id="UP001152795"/>
    </source>
</evidence>
<keyword evidence="13" id="KW-1185">Reference proteome</keyword>
<evidence type="ECO:0000256" key="5">
    <source>
        <dbReference type="ARBA" id="ARBA00022679"/>
    </source>
</evidence>
<dbReference type="PANTHER" id="PTHR19300:SF30">
    <property type="entry name" value="BETA-1,4-GALACTOSYLTRANSFERASE 7"/>
    <property type="match status" value="1"/>
</dbReference>
<evidence type="ECO:0000256" key="4">
    <source>
        <dbReference type="ARBA" id="ARBA00022676"/>
    </source>
</evidence>
<comment type="function">
    <text evidence="11">Catalyses the transfer of galactose onto proteins or lipids.</text>
</comment>
<keyword evidence="10 11" id="KW-0325">Glycoprotein</keyword>
<dbReference type="Proteomes" id="UP001152795">
    <property type="component" value="Unassembled WGS sequence"/>
</dbReference>
<comment type="pathway">
    <text evidence="2 11">Protein modification; protein glycosylation.</text>
</comment>
<evidence type="ECO:0000256" key="3">
    <source>
        <dbReference type="ARBA" id="ARBA00005735"/>
    </source>
</evidence>
<dbReference type="Gene3D" id="3.90.550.10">
    <property type="entry name" value="Spore Coat Polysaccharide Biosynthesis Protein SpsA, Chain A"/>
    <property type="match status" value="1"/>
</dbReference>
<dbReference type="InterPro" id="IPR027791">
    <property type="entry name" value="Galactosyl_T_C"/>
</dbReference>
<dbReference type="GO" id="GO:0016020">
    <property type="term" value="C:membrane"/>
    <property type="evidence" value="ECO:0007669"/>
    <property type="project" value="UniProtKB-SubCell"/>
</dbReference>
<sequence>MVSQKTVLASLLYFSVFVFVSIWLMTRNFPEKQCDCTRCLRKALPESQIKSKRNTQDDSVVQNNIGSKHLTTPIVPIQIISKIATTSQPKEPEIKLRTAAIVKPTNLETMKSRHKLGVIVPFRDRLEELLEFVPYMTKFLNEQNIEFHIYVINQVDIHRFNRAALLNVGYLIAVKDACDYIAMHDVDLLPLNKDLNYGYPVAGPFHVSAPFLHPRYHYAKFIGGIMLMSKQQFQKVNGLSTLFWGWGREDDELYMRLQEANMTVNQPVGITTGYKTFKHNHGRKRKRDYPTSRKQFKSSFNRDRETGLNTMDHKIISRHEMTIEGNSVSMVAVELNCKYKITPWCDN</sequence>
<dbReference type="AlphaFoldDB" id="A0A6S7HZ23"/>
<dbReference type="CDD" id="cd00899">
    <property type="entry name" value="b4GalT"/>
    <property type="match status" value="1"/>
</dbReference>
<evidence type="ECO:0000256" key="11">
    <source>
        <dbReference type="RuleBase" id="RU368121"/>
    </source>
</evidence>
<dbReference type="OrthoDB" id="6020664at2759"/>
<keyword evidence="9 11" id="KW-0472">Membrane</keyword>
<keyword evidence="4 11" id="KW-0328">Glycosyltransferase</keyword>
<feature type="transmembrane region" description="Helical" evidence="11">
    <location>
        <begin position="7"/>
        <end position="26"/>
    </location>
</feature>
<evidence type="ECO:0000256" key="9">
    <source>
        <dbReference type="ARBA" id="ARBA00023136"/>
    </source>
</evidence>
<evidence type="ECO:0000256" key="2">
    <source>
        <dbReference type="ARBA" id="ARBA00004922"/>
    </source>
</evidence>
<evidence type="ECO:0000256" key="6">
    <source>
        <dbReference type="ARBA" id="ARBA00022692"/>
    </source>
</evidence>
<evidence type="ECO:0000256" key="10">
    <source>
        <dbReference type="ARBA" id="ARBA00023180"/>
    </source>
</evidence>
<comment type="caution">
    <text evidence="12">The sequence shown here is derived from an EMBL/GenBank/DDBJ whole genome shotgun (WGS) entry which is preliminary data.</text>
</comment>
<dbReference type="EC" id="2.4.1.-" evidence="11"/>
<dbReference type="InterPro" id="IPR029044">
    <property type="entry name" value="Nucleotide-diphossugar_trans"/>
</dbReference>
<keyword evidence="8 11" id="KW-1133">Transmembrane helix</keyword>
<evidence type="ECO:0000256" key="1">
    <source>
        <dbReference type="ARBA" id="ARBA00004606"/>
    </source>
</evidence>
<keyword evidence="6 11" id="KW-0812">Transmembrane</keyword>
<organism evidence="12 13">
    <name type="scientific">Paramuricea clavata</name>
    <name type="common">Red gorgonian</name>
    <name type="synonym">Violescent sea-whip</name>
    <dbReference type="NCBI Taxonomy" id="317549"/>
    <lineage>
        <taxon>Eukaryota</taxon>
        <taxon>Metazoa</taxon>
        <taxon>Cnidaria</taxon>
        <taxon>Anthozoa</taxon>
        <taxon>Octocorallia</taxon>
        <taxon>Malacalcyonacea</taxon>
        <taxon>Plexauridae</taxon>
        <taxon>Paramuricea</taxon>
    </lineage>
</organism>
<dbReference type="InterPro" id="IPR027995">
    <property type="entry name" value="Galactosyl_T_N"/>
</dbReference>
<dbReference type="SUPFAM" id="SSF53448">
    <property type="entry name" value="Nucleotide-diphospho-sugar transferases"/>
    <property type="match status" value="1"/>
</dbReference>
<name>A0A6S7HZ23_PARCT</name>
<keyword evidence="7 11" id="KW-0735">Signal-anchor</keyword>
<dbReference type="GO" id="GO:0005794">
    <property type="term" value="C:Golgi apparatus"/>
    <property type="evidence" value="ECO:0007669"/>
    <property type="project" value="TreeGrafter"/>
</dbReference>
<reference evidence="12" key="1">
    <citation type="submission" date="2020-04" db="EMBL/GenBank/DDBJ databases">
        <authorList>
            <person name="Alioto T."/>
            <person name="Alioto T."/>
            <person name="Gomez Garrido J."/>
        </authorList>
    </citation>
    <scope>NUCLEOTIDE SEQUENCE</scope>
    <source>
        <strain evidence="12">A484AB</strain>
    </source>
</reference>
<comment type="subcellular location">
    <subcellularLocation>
        <location evidence="1">Membrane</location>
        <topology evidence="1">Single-pass type II membrane protein</topology>
    </subcellularLocation>
</comment>
<dbReference type="UniPathway" id="UPA00378"/>
<dbReference type="PANTHER" id="PTHR19300">
    <property type="entry name" value="BETA-1,4-GALACTOSYLTRANSFERASE"/>
    <property type="match status" value="1"/>
</dbReference>
<proteinExistence type="inferred from homology"/>
<dbReference type="PRINTS" id="PR02050">
    <property type="entry name" value="B14GALTRFASE"/>
</dbReference>
<dbReference type="GO" id="GO:0030166">
    <property type="term" value="P:proteoglycan biosynthetic process"/>
    <property type="evidence" value="ECO:0007669"/>
    <property type="project" value="TreeGrafter"/>
</dbReference>
<accession>A0A6S7HZ23</accession>
<keyword evidence="5 11" id="KW-0808">Transferase</keyword>
<comment type="similarity">
    <text evidence="3 11">Belongs to the glycosyltransferase 7 family.</text>
</comment>
<dbReference type="InterPro" id="IPR003859">
    <property type="entry name" value="Galactosyl_T"/>
</dbReference>
<dbReference type="GO" id="GO:0046525">
    <property type="term" value="F:xylosylprotein 4-beta-galactosyltransferase activity"/>
    <property type="evidence" value="ECO:0007669"/>
    <property type="project" value="TreeGrafter"/>
</dbReference>
<dbReference type="Pfam" id="PF02709">
    <property type="entry name" value="Glyco_transf_7C"/>
    <property type="match status" value="1"/>
</dbReference>
<evidence type="ECO:0000256" key="8">
    <source>
        <dbReference type="ARBA" id="ARBA00022989"/>
    </source>
</evidence>